<sequence length="288" mass="31701">MTEATVPRRLTLATDLTARSDRATERAMMLASEFNAQLLVVHAVEADNYAFWDHGPSWRRSPNLVEVARRRLRLELPEMEALDIQVLVERGDPFELVRKASEGSGSELIVTGVAREEVYGASQPGRLVGELASHTGTPLLVVKRKPLAPYRHIVVAVELTENSVGALRFARRCFPNAILTVFHAVDLSYANLIGDLEGTRRSVEEGATKTCRQWLNDQLGPAEAEQLQLVVVYGEPAMLLDHYAWEKPVDLVVTGSHRRGAIARALLGSVARSVLERAPADVLIVPSS</sequence>
<dbReference type="GO" id="GO:0005737">
    <property type="term" value="C:cytoplasm"/>
    <property type="evidence" value="ECO:0007669"/>
    <property type="project" value="UniProtKB-SubCell"/>
</dbReference>
<accession>A0A1K2HYB4</accession>
<dbReference type="OrthoDB" id="5564966at2"/>
<evidence type="ECO:0000256" key="2">
    <source>
        <dbReference type="ARBA" id="ARBA00008791"/>
    </source>
</evidence>
<dbReference type="STRING" id="665118.SAMN02983003_2069"/>
<evidence type="ECO:0000313" key="6">
    <source>
        <dbReference type="EMBL" id="SFZ84534.1"/>
    </source>
</evidence>
<dbReference type="CDD" id="cd00293">
    <property type="entry name" value="USP-like"/>
    <property type="match status" value="2"/>
</dbReference>
<keyword evidence="7" id="KW-1185">Reference proteome</keyword>
<gene>
    <name evidence="6" type="ORF">SAMN02983003_2069</name>
</gene>
<dbReference type="Gene3D" id="3.40.50.12370">
    <property type="match status" value="1"/>
</dbReference>
<dbReference type="EMBL" id="FPKU01000002">
    <property type="protein sequence ID" value="SFZ84534.1"/>
    <property type="molecule type" value="Genomic_DNA"/>
</dbReference>
<dbReference type="InterPro" id="IPR006016">
    <property type="entry name" value="UspA"/>
</dbReference>
<evidence type="ECO:0000256" key="3">
    <source>
        <dbReference type="ARBA" id="ARBA00011738"/>
    </source>
</evidence>
<comment type="subunit">
    <text evidence="3">Homodimer.</text>
</comment>
<evidence type="ECO:0000313" key="7">
    <source>
        <dbReference type="Proteomes" id="UP000183447"/>
    </source>
</evidence>
<evidence type="ECO:0000256" key="4">
    <source>
        <dbReference type="ARBA" id="ARBA00022490"/>
    </source>
</evidence>
<dbReference type="Proteomes" id="UP000183447">
    <property type="component" value="Unassembled WGS sequence"/>
</dbReference>
<feature type="domain" description="UspA" evidence="5">
    <location>
        <begin position="150"/>
        <end position="286"/>
    </location>
</feature>
<name>A0A1K2HYB4_9HYPH</name>
<evidence type="ECO:0000256" key="1">
    <source>
        <dbReference type="ARBA" id="ARBA00004496"/>
    </source>
</evidence>
<dbReference type="Pfam" id="PF00582">
    <property type="entry name" value="Usp"/>
    <property type="match status" value="2"/>
</dbReference>
<dbReference type="PRINTS" id="PR01438">
    <property type="entry name" value="UNVRSLSTRESS"/>
</dbReference>
<reference evidence="6 7" key="1">
    <citation type="submission" date="2016-11" db="EMBL/GenBank/DDBJ databases">
        <authorList>
            <person name="Jaros S."/>
            <person name="Januszkiewicz K."/>
            <person name="Wedrychowicz H."/>
        </authorList>
    </citation>
    <scope>NUCLEOTIDE SEQUENCE [LARGE SCALE GENOMIC DNA]</scope>
    <source>
        <strain evidence="6 7">ATCC 23634</strain>
    </source>
</reference>
<organism evidence="6 7">
    <name type="scientific">Devosia enhydra</name>
    <dbReference type="NCBI Taxonomy" id="665118"/>
    <lineage>
        <taxon>Bacteria</taxon>
        <taxon>Pseudomonadati</taxon>
        <taxon>Pseudomonadota</taxon>
        <taxon>Alphaproteobacteria</taxon>
        <taxon>Hyphomicrobiales</taxon>
        <taxon>Devosiaceae</taxon>
        <taxon>Devosia</taxon>
    </lineage>
</organism>
<dbReference type="AlphaFoldDB" id="A0A1K2HYB4"/>
<dbReference type="PANTHER" id="PTHR46268">
    <property type="entry name" value="STRESS RESPONSE PROTEIN NHAX"/>
    <property type="match status" value="1"/>
</dbReference>
<proteinExistence type="inferred from homology"/>
<evidence type="ECO:0000259" key="5">
    <source>
        <dbReference type="Pfam" id="PF00582"/>
    </source>
</evidence>
<comment type="similarity">
    <text evidence="2">Belongs to the universal stress protein A family.</text>
</comment>
<protein>
    <submittedName>
        <fullName evidence="6">Nucleotide-binding universal stress protein, UspA family</fullName>
    </submittedName>
</protein>
<dbReference type="SUPFAM" id="SSF52402">
    <property type="entry name" value="Adenine nucleotide alpha hydrolases-like"/>
    <property type="match status" value="2"/>
</dbReference>
<dbReference type="InterPro" id="IPR006015">
    <property type="entry name" value="Universal_stress_UspA"/>
</dbReference>
<keyword evidence="4" id="KW-0963">Cytoplasm</keyword>
<feature type="domain" description="UspA" evidence="5">
    <location>
        <begin position="8"/>
        <end position="143"/>
    </location>
</feature>
<dbReference type="RefSeq" id="WP_072342357.1">
    <property type="nucleotide sequence ID" value="NZ_FPKU01000002.1"/>
</dbReference>
<dbReference type="PANTHER" id="PTHR46268:SF23">
    <property type="entry name" value="UNIVERSAL STRESS PROTEIN A-RELATED"/>
    <property type="match status" value="1"/>
</dbReference>
<comment type="subcellular location">
    <subcellularLocation>
        <location evidence="1">Cytoplasm</location>
    </subcellularLocation>
</comment>